<protein>
    <recommendedName>
        <fullName evidence="4">PIN domain-containing protein</fullName>
    </recommendedName>
</protein>
<dbReference type="InterPro" id="IPR029060">
    <property type="entry name" value="PIN-like_dom_sf"/>
</dbReference>
<gene>
    <name evidence="2" type="ORF">GOSPT_077_00010</name>
</gene>
<evidence type="ECO:0008006" key="4">
    <source>
        <dbReference type="Google" id="ProtNLM"/>
    </source>
</evidence>
<proteinExistence type="predicted"/>
<feature type="compositionally biased region" description="Basic and acidic residues" evidence="1">
    <location>
        <begin position="88"/>
        <end position="100"/>
    </location>
</feature>
<keyword evidence="3" id="KW-1185">Reference proteome</keyword>
<reference evidence="2 3" key="1">
    <citation type="submission" date="2012-02" db="EMBL/GenBank/DDBJ databases">
        <title>Whole genome shotgun sequence of Gordonia sputi NBRC 100414.</title>
        <authorList>
            <person name="Yoshida I."/>
            <person name="Hosoyama A."/>
            <person name="Tsuchikane K."/>
            <person name="Katsumata H."/>
            <person name="Yamazaki S."/>
            <person name="Fujita N."/>
        </authorList>
    </citation>
    <scope>NUCLEOTIDE SEQUENCE [LARGE SCALE GENOMIC DNA]</scope>
    <source>
        <strain evidence="2 3">NBRC 100414</strain>
    </source>
</reference>
<feature type="region of interest" description="Disordered" evidence="1">
    <location>
        <begin position="81"/>
        <end position="100"/>
    </location>
</feature>
<dbReference type="eggNOG" id="COG0454">
    <property type="taxonomic scope" value="Bacteria"/>
</dbReference>
<dbReference type="Proteomes" id="UP000005845">
    <property type="component" value="Unassembled WGS sequence"/>
</dbReference>
<evidence type="ECO:0000313" key="3">
    <source>
        <dbReference type="Proteomes" id="UP000005845"/>
    </source>
</evidence>
<dbReference type="AlphaFoldDB" id="H5U1Y8"/>
<organism evidence="2 3">
    <name type="scientific">Gordonia sputi NBRC 100414</name>
    <dbReference type="NCBI Taxonomy" id="1089453"/>
    <lineage>
        <taxon>Bacteria</taxon>
        <taxon>Bacillati</taxon>
        <taxon>Actinomycetota</taxon>
        <taxon>Actinomycetes</taxon>
        <taxon>Mycobacteriales</taxon>
        <taxon>Gordoniaceae</taxon>
        <taxon>Gordonia</taxon>
    </lineage>
</organism>
<accession>H5U1Y8</accession>
<evidence type="ECO:0000313" key="2">
    <source>
        <dbReference type="EMBL" id="GAB39746.1"/>
    </source>
</evidence>
<dbReference type="SUPFAM" id="SSF88723">
    <property type="entry name" value="PIN domain-like"/>
    <property type="match status" value="1"/>
</dbReference>
<evidence type="ECO:0000256" key="1">
    <source>
        <dbReference type="SAM" id="MobiDB-lite"/>
    </source>
</evidence>
<comment type="caution">
    <text evidence="2">The sequence shown here is derived from an EMBL/GenBank/DDBJ whole genome shotgun (WGS) entry which is preliminary data.</text>
</comment>
<sequence length="522" mass="57674">MIDMNILIDLTCDSPGTEEQQTRRVFDSLHDRIEVIVSPEAANEIDRNPDEAARRRLRAALGAYTEVTVDQSELERVDMRLAEQSGARPDESRQTRSDRKHVAYAAVAGVTTIVTRDGPARRRLGPASKKMFEINIVTPSALVGLVDEIENTSLYSPGPLLGTANRRAEASVDDATDVDGFISTATSERRNEFQQIRDDIAAAKPLSTMQIVYNPSRVPIALIGIDTAGEHAVVRVARMHKNPLSVSLASQLVQNIRDFSLTHHKNVIRIIDKHVDTTIREALVSDGFHLTESGLIGVGLGGYLTPHEFDSRIGSILASLNDDGDEKSVLTKAVRRICARAEPYRTAAIEHELRPVRFDSDELPTWLVPIKPQFSVDLFGYPDQLFDRPSNLGLSREHVYYKSRSSGETAPGRIIWYVSGTSQEAFACSSLIETVDGTAHELHRRFSRLGVYTYDQVAQAARGNKARALRVADTVVFDHPVPLRRIQQLGGEVGQRLPGMSSVRLVPDVSATIIREGQFGVK</sequence>
<name>H5U1Y8_9ACTN</name>
<dbReference type="EMBL" id="BAFC01000077">
    <property type="protein sequence ID" value="GAB39746.1"/>
    <property type="molecule type" value="Genomic_DNA"/>
</dbReference>